<comment type="pathway">
    <text evidence="2">Metabolic intermediate biosynthesis; chorismate biosynthesis; chorismate from D-erythrose 4-phosphate and phosphoenolpyruvate: step 3/7.</text>
</comment>
<sequence length="156" mass="16991">MKKKLLIINGPGLSDLSNFNEFGHDNLTLEKVQKKCLETCDSLGISVDFCQTDDQAELSNYLLKASKEFDALIINPAAYSNAASLDPDLYASNIEAMANQKKPVIEVHIANIFQKGVNINSPIKASEGNVGFVSGFGIHSYDLAIRAVNKQLSQKS</sequence>
<gene>
    <name evidence="7" type="ORF">W908_07685</name>
</gene>
<keyword evidence="6" id="KW-0456">Lyase</keyword>
<dbReference type="PANTHER" id="PTHR21272:SF3">
    <property type="entry name" value="CATABOLIC 3-DEHYDROQUINASE"/>
    <property type="match status" value="1"/>
</dbReference>
<dbReference type="KEGG" id="tsn:W908_07685"/>
<dbReference type="RefSeq" id="WP_020023748.1">
    <property type="nucleotide sequence ID" value="NZ_CP006911.1"/>
</dbReference>
<name>A0A0M4LF56_9GAMM</name>
<evidence type="ECO:0000256" key="1">
    <source>
        <dbReference type="ARBA" id="ARBA00001864"/>
    </source>
</evidence>
<evidence type="ECO:0000256" key="5">
    <source>
        <dbReference type="ARBA" id="ARBA00012060"/>
    </source>
</evidence>
<dbReference type="EMBL" id="CP006911">
    <property type="protein sequence ID" value="ALE02782.1"/>
    <property type="molecule type" value="Genomic_DNA"/>
</dbReference>
<protein>
    <recommendedName>
        <fullName evidence="5">3-dehydroquinate dehydratase</fullName>
        <ecNumber evidence="5">4.2.1.10</ecNumber>
    </recommendedName>
</protein>
<dbReference type="EC" id="4.2.1.10" evidence="5"/>
<dbReference type="GO" id="GO:0019631">
    <property type="term" value="P:quinate catabolic process"/>
    <property type="evidence" value="ECO:0007669"/>
    <property type="project" value="TreeGrafter"/>
</dbReference>
<dbReference type="GO" id="GO:0003855">
    <property type="term" value="F:3-dehydroquinate dehydratase activity"/>
    <property type="evidence" value="ECO:0007669"/>
    <property type="project" value="UniProtKB-EC"/>
</dbReference>
<dbReference type="OrthoDB" id="9790793at2"/>
<dbReference type="GO" id="GO:0009423">
    <property type="term" value="P:chorismate biosynthetic process"/>
    <property type="evidence" value="ECO:0007669"/>
    <property type="project" value="UniProtKB-UniPathway"/>
</dbReference>
<evidence type="ECO:0000256" key="4">
    <source>
        <dbReference type="ARBA" id="ARBA00011193"/>
    </source>
</evidence>
<reference evidence="7 8" key="1">
    <citation type="journal article" date="2015" name="Genome Announc.">
        <title>Genome Sequence of 'Candidatus Thioglobus singularis' Strain PS1, a Mixotroph from the SUP05 Clade of Marine Gammaproteobacteria.</title>
        <authorList>
            <person name="Marshall K.T."/>
            <person name="Morris R.M."/>
        </authorList>
    </citation>
    <scope>NUCLEOTIDE SEQUENCE [LARGE SCALE GENOMIC DNA]</scope>
    <source>
        <strain evidence="7 8">PS1</strain>
    </source>
</reference>
<evidence type="ECO:0000313" key="8">
    <source>
        <dbReference type="Proteomes" id="UP000068905"/>
    </source>
</evidence>
<dbReference type="InterPro" id="IPR001874">
    <property type="entry name" value="DHquinase_II"/>
</dbReference>
<dbReference type="Gene3D" id="3.40.50.9100">
    <property type="entry name" value="Dehydroquinase, class II"/>
    <property type="match status" value="1"/>
</dbReference>
<evidence type="ECO:0000256" key="6">
    <source>
        <dbReference type="ARBA" id="ARBA00023239"/>
    </source>
</evidence>
<evidence type="ECO:0000313" key="7">
    <source>
        <dbReference type="EMBL" id="ALE02782.1"/>
    </source>
</evidence>
<dbReference type="UniPathway" id="UPA00053">
    <property type="reaction ID" value="UER00086"/>
</dbReference>
<comment type="subunit">
    <text evidence="4">Homododecamer.</text>
</comment>
<dbReference type="PANTHER" id="PTHR21272">
    <property type="entry name" value="CATABOLIC 3-DEHYDROQUINASE"/>
    <property type="match status" value="1"/>
</dbReference>
<comment type="catalytic activity">
    <reaction evidence="1">
        <text>3-dehydroquinate = 3-dehydroshikimate + H2O</text>
        <dbReference type="Rhea" id="RHEA:21096"/>
        <dbReference type="ChEBI" id="CHEBI:15377"/>
        <dbReference type="ChEBI" id="CHEBI:16630"/>
        <dbReference type="ChEBI" id="CHEBI:32364"/>
        <dbReference type="EC" id="4.2.1.10"/>
    </reaction>
</comment>
<organism evidence="7 8">
    <name type="scientific">Candidatus Pseudothioglobus singularis PS1</name>
    <dbReference type="NCBI Taxonomy" id="1125411"/>
    <lineage>
        <taxon>Bacteria</taxon>
        <taxon>Pseudomonadati</taxon>
        <taxon>Pseudomonadota</taxon>
        <taxon>Gammaproteobacteria</taxon>
        <taxon>Candidatus Pseudothioglobaceae</taxon>
        <taxon>Candidatus Pseudothioglobus</taxon>
    </lineage>
</organism>
<dbReference type="STRING" id="1125411.W908_07685"/>
<accession>A0A0M4LF56</accession>
<keyword evidence="8" id="KW-1185">Reference proteome</keyword>
<proteinExistence type="inferred from homology"/>
<evidence type="ECO:0000256" key="3">
    <source>
        <dbReference type="ARBA" id="ARBA00011037"/>
    </source>
</evidence>
<comment type="similarity">
    <text evidence="3">Belongs to the type-II 3-dehydroquinase family.</text>
</comment>
<dbReference type="Pfam" id="PF01220">
    <property type="entry name" value="DHquinase_II"/>
    <property type="match status" value="1"/>
</dbReference>
<dbReference type="AlphaFoldDB" id="A0A0M4LF56"/>
<evidence type="ECO:0000256" key="2">
    <source>
        <dbReference type="ARBA" id="ARBA00004902"/>
    </source>
</evidence>
<dbReference type="SUPFAM" id="SSF52304">
    <property type="entry name" value="Type II 3-dehydroquinate dehydratase"/>
    <property type="match status" value="1"/>
</dbReference>
<dbReference type="PIRSF" id="PIRSF001399">
    <property type="entry name" value="DHquinase_II"/>
    <property type="match status" value="1"/>
</dbReference>
<dbReference type="InterPro" id="IPR036441">
    <property type="entry name" value="DHquinase_II_sf"/>
</dbReference>
<dbReference type="Proteomes" id="UP000068905">
    <property type="component" value="Chromosome"/>
</dbReference>